<dbReference type="InterPro" id="IPR013321">
    <property type="entry name" value="Arc_rbn_hlx_hlx"/>
</dbReference>
<gene>
    <name evidence="2" type="ordered locus">PCC7424_0881</name>
</gene>
<dbReference type="Pfam" id="PF01402">
    <property type="entry name" value="RHH_1"/>
    <property type="match status" value="1"/>
</dbReference>
<dbReference type="RefSeq" id="WP_012598284.1">
    <property type="nucleotide sequence ID" value="NC_011729.1"/>
</dbReference>
<dbReference type="eggNOG" id="ENOG5030QV3">
    <property type="taxonomic scope" value="Bacteria"/>
</dbReference>
<evidence type="ECO:0000259" key="1">
    <source>
        <dbReference type="Pfam" id="PF01402"/>
    </source>
</evidence>
<reference evidence="3" key="1">
    <citation type="journal article" date="2011" name="MBio">
        <title>Novel metabolic attributes of the genus Cyanothece, comprising a group of unicellular nitrogen-fixing Cyanobacteria.</title>
        <authorList>
            <person name="Bandyopadhyay A."/>
            <person name="Elvitigala T."/>
            <person name="Welsh E."/>
            <person name="Stockel J."/>
            <person name="Liberton M."/>
            <person name="Min H."/>
            <person name="Sherman L.A."/>
            <person name="Pakrasi H.B."/>
        </authorList>
    </citation>
    <scope>NUCLEOTIDE SEQUENCE [LARGE SCALE GENOMIC DNA]</scope>
    <source>
        <strain evidence="3">PCC 7424</strain>
    </source>
</reference>
<dbReference type="KEGG" id="cyc:PCC7424_0881"/>
<sequence length="139" mass="16089">MTQKNDQLLGATVPQEWIDKFEQLAKQTNRPVSDLVREALAQYIGIDENSSRIISQLEQFKEDLQLLRQRVTETELYKTQIRDLLLRLAVVEQSLSKGQTSVMSPNVNLFSQAKLKEETENYEDDIEDEPDEILTDFIS</sequence>
<accession>B7KHC8</accession>
<keyword evidence="3" id="KW-1185">Reference proteome</keyword>
<dbReference type="STRING" id="65393.PCC7424_0881"/>
<dbReference type="HOGENOM" id="CLU_157818_0_0_3"/>
<proteinExistence type="predicted"/>
<dbReference type="Gene3D" id="1.10.1220.10">
    <property type="entry name" value="Met repressor-like"/>
    <property type="match status" value="1"/>
</dbReference>
<dbReference type="GO" id="GO:0006355">
    <property type="term" value="P:regulation of DNA-templated transcription"/>
    <property type="evidence" value="ECO:0007669"/>
    <property type="project" value="InterPro"/>
</dbReference>
<dbReference type="InterPro" id="IPR010985">
    <property type="entry name" value="Ribbon_hlx_hlx"/>
</dbReference>
<dbReference type="SUPFAM" id="SSF47598">
    <property type="entry name" value="Ribbon-helix-helix"/>
    <property type="match status" value="1"/>
</dbReference>
<dbReference type="InterPro" id="IPR002145">
    <property type="entry name" value="CopG"/>
</dbReference>
<organism evidence="2 3">
    <name type="scientific">Gloeothece citriformis (strain PCC 7424)</name>
    <name type="common">Cyanothece sp. (strain PCC 7424)</name>
    <dbReference type="NCBI Taxonomy" id="65393"/>
    <lineage>
        <taxon>Bacteria</taxon>
        <taxon>Bacillati</taxon>
        <taxon>Cyanobacteriota</taxon>
        <taxon>Cyanophyceae</taxon>
        <taxon>Oscillatoriophycideae</taxon>
        <taxon>Chroococcales</taxon>
        <taxon>Aphanothecaceae</taxon>
        <taxon>Gloeothece</taxon>
        <taxon>Gloeothece citriformis</taxon>
    </lineage>
</organism>
<dbReference type="AlphaFoldDB" id="B7KHC8"/>
<name>B7KHC8_GLOC7</name>
<evidence type="ECO:0000313" key="3">
    <source>
        <dbReference type="Proteomes" id="UP000002384"/>
    </source>
</evidence>
<keyword evidence="2" id="KW-0238">DNA-binding</keyword>
<protein>
    <submittedName>
        <fullName evidence="2">CopG domain protein DNA-binding domain protein</fullName>
    </submittedName>
</protein>
<feature type="domain" description="Ribbon-helix-helix protein CopG" evidence="1">
    <location>
        <begin position="10"/>
        <end position="44"/>
    </location>
</feature>
<dbReference type="GO" id="GO:0003677">
    <property type="term" value="F:DNA binding"/>
    <property type="evidence" value="ECO:0007669"/>
    <property type="project" value="UniProtKB-KW"/>
</dbReference>
<evidence type="ECO:0000313" key="2">
    <source>
        <dbReference type="EMBL" id="ACK69337.1"/>
    </source>
</evidence>
<dbReference type="OrthoDB" id="425734at2"/>
<dbReference type="EMBL" id="CP001291">
    <property type="protein sequence ID" value="ACK69337.1"/>
    <property type="molecule type" value="Genomic_DNA"/>
</dbReference>
<dbReference type="Proteomes" id="UP000002384">
    <property type="component" value="Chromosome"/>
</dbReference>